<organism evidence="1 2">
    <name type="scientific">Sphingomonas anseongensis</name>
    <dbReference type="NCBI Taxonomy" id="2908207"/>
    <lineage>
        <taxon>Bacteria</taxon>
        <taxon>Pseudomonadati</taxon>
        <taxon>Pseudomonadota</taxon>
        <taxon>Alphaproteobacteria</taxon>
        <taxon>Sphingomonadales</taxon>
        <taxon>Sphingomonadaceae</taxon>
        <taxon>Sphingomonas</taxon>
    </lineage>
</organism>
<name>A0ABT0RHR0_9SPHN</name>
<dbReference type="PROSITE" id="PS51257">
    <property type="entry name" value="PROKAR_LIPOPROTEIN"/>
    <property type="match status" value="1"/>
</dbReference>
<comment type="caution">
    <text evidence="1">The sequence shown here is derived from an EMBL/GenBank/DDBJ whole genome shotgun (WGS) entry which is preliminary data.</text>
</comment>
<accession>A0ABT0RHR0</accession>
<gene>
    <name evidence="1" type="ORF">LZ519_09150</name>
</gene>
<evidence type="ECO:0000313" key="2">
    <source>
        <dbReference type="Proteomes" id="UP001165343"/>
    </source>
</evidence>
<sequence length="134" mass="14134">MRIAAVFALAGAIGLTACNSEPSAPPTKIKVHSEAQEQLHKASGLNRAIGLKRAIYDTGARCQRVTRTGYVGEYKNLDIWMASCADGRDWAIFIGPDGSAQVRDCKDVAAVGLPKCVIKSDEAGAEPVTNSSGE</sequence>
<proteinExistence type="predicted"/>
<dbReference type="Proteomes" id="UP001165343">
    <property type="component" value="Unassembled WGS sequence"/>
</dbReference>
<reference evidence="1" key="1">
    <citation type="submission" date="2022-05" db="EMBL/GenBank/DDBJ databases">
        <authorList>
            <person name="Jo J.-H."/>
            <person name="Im W.-T."/>
        </authorList>
    </citation>
    <scope>NUCLEOTIDE SEQUENCE</scope>
    <source>
        <strain evidence="1">RG327</strain>
    </source>
</reference>
<keyword evidence="2" id="KW-1185">Reference proteome</keyword>
<evidence type="ECO:0000313" key="1">
    <source>
        <dbReference type="EMBL" id="MCL6679475.1"/>
    </source>
</evidence>
<protein>
    <submittedName>
        <fullName evidence="1">Uncharacterized protein</fullName>
    </submittedName>
</protein>
<dbReference type="RefSeq" id="WP_249868371.1">
    <property type="nucleotide sequence ID" value="NZ_JAMGBC010000001.1"/>
</dbReference>
<dbReference type="EMBL" id="JAMGBC010000001">
    <property type="protein sequence ID" value="MCL6679475.1"/>
    <property type="molecule type" value="Genomic_DNA"/>
</dbReference>